<evidence type="ECO:0000256" key="4">
    <source>
        <dbReference type="PROSITE-ProRule" id="PRU00433"/>
    </source>
</evidence>
<dbReference type="Proteomes" id="UP000037507">
    <property type="component" value="Unassembled WGS sequence"/>
</dbReference>
<evidence type="ECO:0000256" key="3">
    <source>
        <dbReference type="ARBA" id="ARBA00023004"/>
    </source>
</evidence>
<evidence type="ECO:0000256" key="1">
    <source>
        <dbReference type="ARBA" id="ARBA00022617"/>
    </source>
</evidence>
<evidence type="ECO:0000256" key="2">
    <source>
        <dbReference type="ARBA" id="ARBA00022723"/>
    </source>
</evidence>
<reference evidence="6" key="1">
    <citation type="submission" date="2017-04" db="EMBL/GenBank/DDBJ databases">
        <title>Unexpected and diverse lifestyles within the genus Limnohabitans.</title>
        <authorList>
            <person name="Kasalicky V."/>
            <person name="Mehrshad M."/>
            <person name="Andrei S.-A."/>
            <person name="Salcher M."/>
            <person name="Kratochvilova H."/>
            <person name="Simek K."/>
            <person name="Ghai R."/>
        </authorList>
    </citation>
    <scope>NUCLEOTIDE SEQUENCE [LARGE SCALE GENOMIC DNA]</scope>
    <source>
        <strain evidence="6">II-D5</strain>
    </source>
</reference>
<accession>A0A2T7UEU0</accession>
<protein>
    <recommendedName>
        <fullName evidence="5">Cytochrome c domain-containing protein</fullName>
    </recommendedName>
</protein>
<dbReference type="GO" id="GO:0009055">
    <property type="term" value="F:electron transfer activity"/>
    <property type="evidence" value="ECO:0007669"/>
    <property type="project" value="InterPro"/>
</dbReference>
<dbReference type="OrthoDB" id="9765171at2"/>
<keyword evidence="3 4" id="KW-0408">Iron</keyword>
<dbReference type="RefSeq" id="WP_053173443.1">
    <property type="nucleotide sequence ID" value="NZ_LFYT02000007.1"/>
</dbReference>
<dbReference type="AlphaFoldDB" id="A0A2T7UEU0"/>
<keyword evidence="1 4" id="KW-0349">Heme</keyword>
<evidence type="ECO:0000313" key="7">
    <source>
        <dbReference type="Proteomes" id="UP000037507"/>
    </source>
</evidence>
<dbReference type="EMBL" id="LFYT02000007">
    <property type="protein sequence ID" value="PVE43189.1"/>
    <property type="molecule type" value="Genomic_DNA"/>
</dbReference>
<dbReference type="SUPFAM" id="SSF46626">
    <property type="entry name" value="Cytochrome c"/>
    <property type="match status" value="1"/>
</dbReference>
<dbReference type="Pfam" id="PF00034">
    <property type="entry name" value="Cytochrom_C"/>
    <property type="match status" value="1"/>
</dbReference>
<sequence>MKHPPMSQALIASILAITSSSWGQTSAALGRADFKDNCASCHGAAGKGDGPVRSFLVKPPSDLTRITQRHGGKFPQDLMWEVIDGRWSGDGGRHGSREMPVWGTEFKARAMGQPGDSATTAEWSARNRIVSLLKYLESIQVP</sequence>
<dbReference type="Gene3D" id="1.10.760.10">
    <property type="entry name" value="Cytochrome c-like domain"/>
    <property type="match status" value="1"/>
</dbReference>
<keyword evidence="2 4" id="KW-0479">Metal-binding</keyword>
<organism evidence="6 7">
    <name type="scientific">Limnohabitans planktonicus II-D5</name>
    <dbReference type="NCBI Taxonomy" id="1293045"/>
    <lineage>
        <taxon>Bacteria</taxon>
        <taxon>Pseudomonadati</taxon>
        <taxon>Pseudomonadota</taxon>
        <taxon>Betaproteobacteria</taxon>
        <taxon>Burkholderiales</taxon>
        <taxon>Comamonadaceae</taxon>
        <taxon>Limnohabitans</taxon>
    </lineage>
</organism>
<feature type="domain" description="Cytochrome c" evidence="5">
    <location>
        <begin position="25"/>
        <end position="140"/>
    </location>
</feature>
<dbReference type="GO" id="GO:0046872">
    <property type="term" value="F:metal ion binding"/>
    <property type="evidence" value="ECO:0007669"/>
    <property type="project" value="UniProtKB-KW"/>
</dbReference>
<dbReference type="STRING" id="1293045.H663_12470"/>
<gene>
    <name evidence="6" type="ORF">H663_007805</name>
</gene>
<dbReference type="GO" id="GO:0020037">
    <property type="term" value="F:heme binding"/>
    <property type="evidence" value="ECO:0007669"/>
    <property type="project" value="InterPro"/>
</dbReference>
<keyword evidence="7" id="KW-1185">Reference proteome</keyword>
<dbReference type="PROSITE" id="PS51007">
    <property type="entry name" value="CYTC"/>
    <property type="match status" value="1"/>
</dbReference>
<name>A0A2T7UEU0_9BURK</name>
<dbReference type="InterPro" id="IPR036909">
    <property type="entry name" value="Cyt_c-like_dom_sf"/>
</dbReference>
<comment type="caution">
    <text evidence="6">The sequence shown here is derived from an EMBL/GenBank/DDBJ whole genome shotgun (WGS) entry which is preliminary data.</text>
</comment>
<evidence type="ECO:0000313" key="6">
    <source>
        <dbReference type="EMBL" id="PVE43189.1"/>
    </source>
</evidence>
<dbReference type="InterPro" id="IPR009056">
    <property type="entry name" value="Cyt_c-like_dom"/>
</dbReference>
<proteinExistence type="predicted"/>
<evidence type="ECO:0000259" key="5">
    <source>
        <dbReference type="PROSITE" id="PS51007"/>
    </source>
</evidence>